<sequence length="251" mass="27099">MPSLSSGSRVLVTGGCGFLGHHLVNVLRSRYEAVPFDVRVPDTDPTAIQGSVTDAKAVDAAMEGVSGLVIGHMAPRQPGVYDSPELPFAINVQGAAMLLDAAARHGVRRVVLISSISVVQESLAAGTFLERDTPFAPDSIYGLTKVLQEQSAQYYHSRAGLEITILRPAYICLGDNLEDKYGVRRPSVNWQFIDPRDIGRAALAAFEAGQAGCESYYLVAGPGAKDRTDVARTEAELSWLPEYRFDTFPVD</sequence>
<dbReference type="Proteomes" id="UP000076023">
    <property type="component" value="Unassembled WGS sequence"/>
</dbReference>
<keyword evidence="1" id="KW-0560">Oxidoreductase</keyword>
<evidence type="ECO:0000313" key="4">
    <source>
        <dbReference type="EMBL" id="GAT32232.1"/>
    </source>
</evidence>
<dbReference type="PANTHER" id="PTHR10366:SF564">
    <property type="entry name" value="STEROL-4-ALPHA-CARBOXYLATE 3-DEHYDROGENASE, DECARBOXYLATING"/>
    <property type="match status" value="1"/>
</dbReference>
<dbReference type="STRING" id="690879.TSACC_2630"/>
<evidence type="ECO:0000256" key="2">
    <source>
        <dbReference type="ARBA" id="ARBA00023445"/>
    </source>
</evidence>
<dbReference type="InParanoid" id="A0A146G467"/>
<gene>
    <name evidence="4" type="ORF">TSACC_2630</name>
</gene>
<dbReference type="PANTHER" id="PTHR10366">
    <property type="entry name" value="NAD DEPENDENT EPIMERASE/DEHYDRATASE"/>
    <property type="match status" value="1"/>
</dbReference>
<dbReference type="InterPro" id="IPR001509">
    <property type="entry name" value="Epimerase_deHydtase"/>
</dbReference>
<dbReference type="EMBL" id="BDCO01000002">
    <property type="protein sequence ID" value="GAT32232.1"/>
    <property type="molecule type" value="Genomic_DNA"/>
</dbReference>
<dbReference type="SUPFAM" id="SSF51735">
    <property type="entry name" value="NAD(P)-binding Rossmann-fold domains"/>
    <property type="match status" value="1"/>
</dbReference>
<comment type="similarity">
    <text evidence="2">Belongs to the NAD(P)-dependent epimerase/dehydratase family. Dihydroflavonol-4-reductase subfamily.</text>
</comment>
<accession>A0A146G467</accession>
<evidence type="ECO:0000259" key="3">
    <source>
        <dbReference type="Pfam" id="PF01370"/>
    </source>
</evidence>
<name>A0A146G467_TERSA</name>
<reference evidence="5" key="1">
    <citation type="journal article" date="2017" name="Genome Announc.">
        <title>Draft Genome Sequence of Terrimicrobium sacchariphilum NM-5T, a Facultative Anaerobic Soil Bacterium of the Class Spartobacteria.</title>
        <authorList>
            <person name="Qiu Y.L."/>
            <person name="Tourlousse D.M."/>
            <person name="Matsuura N."/>
            <person name="Ohashi A."/>
            <person name="Sekiguchi Y."/>
        </authorList>
    </citation>
    <scope>NUCLEOTIDE SEQUENCE [LARGE SCALE GENOMIC DNA]</scope>
    <source>
        <strain evidence="5">NM-5</strain>
    </source>
</reference>
<proteinExistence type="inferred from homology"/>
<dbReference type="GO" id="GO:0016616">
    <property type="term" value="F:oxidoreductase activity, acting on the CH-OH group of donors, NAD or NADP as acceptor"/>
    <property type="evidence" value="ECO:0007669"/>
    <property type="project" value="TreeGrafter"/>
</dbReference>
<evidence type="ECO:0000256" key="1">
    <source>
        <dbReference type="ARBA" id="ARBA00023002"/>
    </source>
</evidence>
<feature type="domain" description="NAD-dependent epimerase/dehydratase" evidence="3">
    <location>
        <begin position="10"/>
        <end position="169"/>
    </location>
</feature>
<keyword evidence="5" id="KW-1185">Reference proteome</keyword>
<dbReference type="Pfam" id="PF01370">
    <property type="entry name" value="Epimerase"/>
    <property type="match status" value="1"/>
</dbReference>
<dbReference type="OrthoDB" id="9807212at2"/>
<dbReference type="InterPro" id="IPR036291">
    <property type="entry name" value="NAD(P)-bd_dom_sf"/>
</dbReference>
<dbReference type="Gene3D" id="3.40.50.720">
    <property type="entry name" value="NAD(P)-binding Rossmann-like Domain"/>
    <property type="match status" value="1"/>
</dbReference>
<protein>
    <submittedName>
        <fullName evidence="4">Nucleoside-diphosphate-sugar epimerase</fullName>
    </submittedName>
</protein>
<dbReference type="RefSeq" id="WP_075078074.1">
    <property type="nucleotide sequence ID" value="NZ_BDCO01000002.1"/>
</dbReference>
<comment type="caution">
    <text evidence="4">The sequence shown here is derived from an EMBL/GenBank/DDBJ whole genome shotgun (WGS) entry which is preliminary data.</text>
</comment>
<dbReference type="InterPro" id="IPR050425">
    <property type="entry name" value="NAD(P)_dehydrat-like"/>
</dbReference>
<organism evidence="4 5">
    <name type="scientific">Terrimicrobium sacchariphilum</name>
    <dbReference type="NCBI Taxonomy" id="690879"/>
    <lineage>
        <taxon>Bacteria</taxon>
        <taxon>Pseudomonadati</taxon>
        <taxon>Verrucomicrobiota</taxon>
        <taxon>Terrimicrobiia</taxon>
        <taxon>Terrimicrobiales</taxon>
        <taxon>Terrimicrobiaceae</taxon>
        <taxon>Terrimicrobium</taxon>
    </lineage>
</organism>
<dbReference type="AlphaFoldDB" id="A0A146G467"/>
<evidence type="ECO:0000313" key="5">
    <source>
        <dbReference type="Proteomes" id="UP000076023"/>
    </source>
</evidence>